<evidence type="ECO:0000313" key="3">
    <source>
        <dbReference type="Proteomes" id="UP001066276"/>
    </source>
</evidence>
<feature type="non-terminal residue" evidence="2">
    <location>
        <position position="155"/>
    </location>
</feature>
<feature type="region of interest" description="Disordered" evidence="1">
    <location>
        <begin position="1"/>
        <end position="28"/>
    </location>
</feature>
<evidence type="ECO:0000256" key="1">
    <source>
        <dbReference type="SAM" id="MobiDB-lite"/>
    </source>
</evidence>
<dbReference type="Proteomes" id="UP001066276">
    <property type="component" value="Chromosome 8"/>
</dbReference>
<sequence>MKERVDKRDGQLDQLESRTSDVEDTEATTGEHLLHMDKILEVIKLKNEDLDASSRQNIRIIRIPITTAIVNMEDSIQEKFLSYDEEAHCETNYPHLEAVAQRYKEGDRSGKMLVILVRNPWANAYVIELINNQQHRGWMNKRLVTDMTWVHTGFR</sequence>
<reference evidence="2" key="1">
    <citation type="journal article" date="2022" name="bioRxiv">
        <title>Sequencing and chromosome-scale assembly of the giantPleurodeles waltlgenome.</title>
        <authorList>
            <person name="Brown T."/>
            <person name="Elewa A."/>
            <person name="Iarovenko S."/>
            <person name="Subramanian E."/>
            <person name="Araus A.J."/>
            <person name="Petzold A."/>
            <person name="Susuki M."/>
            <person name="Suzuki K.-i.T."/>
            <person name="Hayashi T."/>
            <person name="Toyoda A."/>
            <person name="Oliveira C."/>
            <person name="Osipova E."/>
            <person name="Leigh N.D."/>
            <person name="Simon A."/>
            <person name="Yun M.H."/>
        </authorList>
    </citation>
    <scope>NUCLEOTIDE SEQUENCE</scope>
    <source>
        <strain evidence="2">20211129_DDA</strain>
        <tissue evidence="2">Liver</tissue>
    </source>
</reference>
<keyword evidence="3" id="KW-1185">Reference proteome</keyword>
<proteinExistence type="predicted"/>
<dbReference type="AlphaFoldDB" id="A0AAV7NLL9"/>
<name>A0AAV7NLL9_PLEWA</name>
<comment type="caution">
    <text evidence="2">The sequence shown here is derived from an EMBL/GenBank/DDBJ whole genome shotgun (WGS) entry which is preliminary data.</text>
</comment>
<gene>
    <name evidence="2" type="ORF">NDU88_004640</name>
</gene>
<dbReference type="EMBL" id="JANPWB010000012">
    <property type="protein sequence ID" value="KAJ1116429.1"/>
    <property type="molecule type" value="Genomic_DNA"/>
</dbReference>
<accession>A0AAV7NLL9</accession>
<feature type="compositionally biased region" description="Basic and acidic residues" evidence="1">
    <location>
        <begin position="1"/>
        <end position="21"/>
    </location>
</feature>
<protein>
    <submittedName>
        <fullName evidence="2">Uncharacterized protein</fullName>
    </submittedName>
</protein>
<evidence type="ECO:0000313" key="2">
    <source>
        <dbReference type="EMBL" id="KAJ1116429.1"/>
    </source>
</evidence>
<organism evidence="2 3">
    <name type="scientific">Pleurodeles waltl</name>
    <name type="common">Iberian ribbed newt</name>
    <dbReference type="NCBI Taxonomy" id="8319"/>
    <lineage>
        <taxon>Eukaryota</taxon>
        <taxon>Metazoa</taxon>
        <taxon>Chordata</taxon>
        <taxon>Craniata</taxon>
        <taxon>Vertebrata</taxon>
        <taxon>Euteleostomi</taxon>
        <taxon>Amphibia</taxon>
        <taxon>Batrachia</taxon>
        <taxon>Caudata</taxon>
        <taxon>Salamandroidea</taxon>
        <taxon>Salamandridae</taxon>
        <taxon>Pleurodelinae</taxon>
        <taxon>Pleurodeles</taxon>
    </lineage>
</organism>